<dbReference type="Pfam" id="PF04818">
    <property type="entry name" value="CID"/>
    <property type="match status" value="1"/>
</dbReference>
<comment type="caution">
    <text evidence="4">The sequence shown here is derived from an EMBL/GenBank/DDBJ whole genome shotgun (WGS) entry which is preliminary data.</text>
</comment>
<feature type="region of interest" description="Disordered" evidence="2">
    <location>
        <begin position="406"/>
        <end position="452"/>
    </location>
</feature>
<proteinExistence type="predicted"/>
<keyword evidence="1" id="KW-0175">Coiled coil</keyword>
<evidence type="ECO:0000313" key="5">
    <source>
        <dbReference type="Proteomes" id="UP000309340"/>
    </source>
</evidence>
<feature type="domain" description="CID" evidence="3">
    <location>
        <begin position="1"/>
        <end position="134"/>
    </location>
</feature>
<feature type="compositionally biased region" description="Polar residues" evidence="2">
    <location>
        <begin position="286"/>
        <end position="310"/>
    </location>
</feature>
<dbReference type="AlphaFoldDB" id="A0A4V5NFT0"/>
<dbReference type="InterPro" id="IPR047883">
    <property type="entry name" value="Rtt103-like_CID"/>
</dbReference>
<dbReference type="PROSITE" id="PS51391">
    <property type="entry name" value="CID"/>
    <property type="match status" value="1"/>
</dbReference>
<dbReference type="PANTHER" id="PTHR12460:SF0">
    <property type="entry name" value="CID DOMAIN-CONTAINING PROTEIN-RELATED"/>
    <property type="match status" value="1"/>
</dbReference>
<gene>
    <name evidence="4" type="ORF">B0A55_07880</name>
</gene>
<name>A0A4V5NFT0_9PEZI</name>
<dbReference type="PANTHER" id="PTHR12460">
    <property type="entry name" value="CYCLIN-DEPENDENT KINASE INHIBITOR-RELATED PROTEIN"/>
    <property type="match status" value="1"/>
</dbReference>
<dbReference type="InterPro" id="IPR008942">
    <property type="entry name" value="ENTH_VHS"/>
</dbReference>
<dbReference type="SUPFAM" id="SSF48464">
    <property type="entry name" value="ENTH/VHS domain"/>
    <property type="match status" value="1"/>
</dbReference>
<feature type="coiled-coil region" evidence="1">
    <location>
        <begin position="239"/>
        <end position="273"/>
    </location>
</feature>
<dbReference type="Gene3D" id="1.25.40.90">
    <property type="match status" value="1"/>
</dbReference>
<keyword evidence="5" id="KW-1185">Reference proteome</keyword>
<dbReference type="Proteomes" id="UP000309340">
    <property type="component" value="Unassembled WGS sequence"/>
</dbReference>
<evidence type="ECO:0000256" key="1">
    <source>
        <dbReference type="SAM" id="Coils"/>
    </source>
</evidence>
<dbReference type="GO" id="GO:0031124">
    <property type="term" value="P:mRNA 3'-end processing"/>
    <property type="evidence" value="ECO:0007669"/>
    <property type="project" value="InterPro"/>
</dbReference>
<dbReference type="SMART" id="SM00582">
    <property type="entry name" value="RPR"/>
    <property type="match status" value="1"/>
</dbReference>
<feature type="compositionally biased region" description="Low complexity" evidence="2">
    <location>
        <begin position="413"/>
        <end position="426"/>
    </location>
</feature>
<organism evidence="4 5">
    <name type="scientific">Friedmanniomyces simplex</name>
    <dbReference type="NCBI Taxonomy" id="329884"/>
    <lineage>
        <taxon>Eukaryota</taxon>
        <taxon>Fungi</taxon>
        <taxon>Dikarya</taxon>
        <taxon>Ascomycota</taxon>
        <taxon>Pezizomycotina</taxon>
        <taxon>Dothideomycetes</taxon>
        <taxon>Dothideomycetidae</taxon>
        <taxon>Mycosphaerellales</taxon>
        <taxon>Teratosphaeriaceae</taxon>
        <taxon>Friedmanniomyces</taxon>
    </lineage>
</organism>
<protein>
    <recommendedName>
        <fullName evidence="3">CID domain-containing protein</fullName>
    </recommendedName>
</protein>
<dbReference type="CDD" id="cd17003">
    <property type="entry name" value="CID_Rtt103"/>
    <property type="match status" value="1"/>
</dbReference>
<evidence type="ECO:0000313" key="4">
    <source>
        <dbReference type="EMBL" id="TKA72179.1"/>
    </source>
</evidence>
<reference evidence="4 5" key="1">
    <citation type="submission" date="2017-03" db="EMBL/GenBank/DDBJ databases">
        <title>Genomes of endolithic fungi from Antarctica.</title>
        <authorList>
            <person name="Coleine C."/>
            <person name="Masonjones S."/>
            <person name="Stajich J.E."/>
        </authorList>
    </citation>
    <scope>NUCLEOTIDE SEQUENCE [LARGE SCALE GENOMIC DNA]</scope>
    <source>
        <strain evidence="4 5">CCFEE 5184</strain>
    </source>
</reference>
<evidence type="ECO:0000256" key="2">
    <source>
        <dbReference type="SAM" id="MobiDB-lite"/>
    </source>
</evidence>
<evidence type="ECO:0000259" key="3">
    <source>
        <dbReference type="PROSITE" id="PS51391"/>
    </source>
</evidence>
<dbReference type="GO" id="GO:0099122">
    <property type="term" value="F:RNA polymerase II C-terminal domain binding"/>
    <property type="evidence" value="ECO:0007669"/>
    <property type="project" value="InterPro"/>
</dbReference>
<dbReference type="STRING" id="329884.A0A4V5NFT0"/>
<accession>A0A4V5NFT0</accession>
<dbReference type="EMBL" id="NAJQ01000320">
    <property type="protein sequence ID" value="TKA72179.1"/>
    <property type="molecule type" value="Genomic_DNA"/>
</dbReference>
<dbReference type="InterPro" id="IPR006569">
    <property type="entry name" value="CID_dom"/>
</dbReference>
<feature type="region of interest" description="Disordered" evidence="2">
    <location>
        <begin position="282"/>
        <end position="340"/>
    </location>
</feature>
<dbReference type="OrthoDB" id="10069473at2759"/>
<sequence>MAYSSDAVRAKLATLNETQDSIVSVAQWLLFHRRHADRTAATWLSALQTQTSVPKRLNLVYLANEIVQQSRARGKQDFVQAFEPLVGEGVGVAYRGAGEGVQGKIRRVVEVWRQRGVFDTGVLDAVEGRLGEVDKGKAGGKSGGGMGKLGGNLFGGGGSGAVPPELEGVSRSLVAVSKAVVGKGPLVEGAEKEVAKMMDPAAVLPTPPVHAARLSAVMRSLASAQGAVEASISARKELLEGLEKLVATNRAELEKEEAAVARLATTRDTIEAKKKEVEDGIMRGLSNPSSPAVGTPTSGLPPASTMQVNGNGNGDAPETESFTPPPPAMESLTPELGGVEGTTVTTSDLMALDSSTIDAIRANFTAAEDPPLHSEPPPTFEPPLALSFHNPTNSIAAINPLIRHPSTEFPIPSATTATATTSNNSTPGDPRLKRRKLSHAAKTSTTVNGNGDPGEVDIFGAMGAGAEGLEVDEEGVAALLGQ</sequence>